<name>A0A1I4RD61_9GAMM</name>
<organism evidence="1 2">
    <name type="scientific">Marinobacter zhejiangensis</name>
    <dbReference type="NCBI Taxonomy" id="488535"/>
    <lineage>
        <taxon>Bacteria</taxon>
        <taxon>Pseudomonadati</taxon>
        <taxon>Pseudomonadota</taxon>
        <taxon>Gammaproteobacteria</taxon>
        <taxon>Pseudomonadales</taxon>
        <taxon>Marinobacteraceae</taxon>
        <taxon>Marinobacter</taxon>
    </lineage>
</organism>
<evidence type="ECO:0000313" key="1">
    <source>
        <dbReference type="EMBL" id="SFM50212.1"/>
    </source>
</evidence>
<gene>
    <name evidence="1" type="ORF">SAMN04487963_2697</name>
</gene>
<dbReference type="RefSeq" id="WP_139214381.1">
    <property type="nucleotide sequence ID" value="NZ_FOUE01000004.1"/>
</dbReference>
<reference evidence="2" key="1">
    <citation type="submission" date="2016-10" db="EMBL/GenBank/DDBJ databases">
        <authorList>
            <person name="Varghese N."/>
            <person name="Submissions S."/>
        </authorList>
    </citation>
    <scope>NUCLEOTIDE SEQUENCE [LARGE SCALE GENOMIC DNA]</scope>
    <source>
        <strain evidence="2">CGMCC 1.7061</strain>
    </source>
</reference>
<proteinExistence type="predicted"/>
<dbReference type="AlphaFoldDB" id="A0A1I4RD61"/>
<evidence type="ECO:0000313" key="2">
    <source>
        <dbReference type="Proteomes" id="UP000198519"/>
    </source>
</evidence>
<sequence length="138" mass="15472">MKLPAVSGLVVSFVLSLLSWMPGPGLAADGLLDGLVFDGVLRETEMSIGGDDDQLVFERGLFLSRACLDYGFGQTRYEAVEKDGVIRFAAIATSDTHGQMEWHGEVRGRQVEAEVVWTKERWYWDIHREYRFSGVMAP</sequence>
<dbReference type="OrthoDB" id="6119866at2"/>
<protein>
    <submittedName>
        <fullName evidence="1">Uncharacterized protein</fullName>
    </submittedName>
</protein>
<keyword evidence="2" id="KW-1185">Reference proteome</keyword>
<accession>A0A1I4RD61</accession>
<dbReference type="EMBL" id="FOUE01000004">
    <property type="protein sequence ID" value="SFM50212.1"/>
    <property type="molecule type" value="Genomic_DNA"/>
</dbReference>
<dbReference type="Proteomes" id="UP000198519">
    <property type="component" value="Unassembled WGS sequence"/>
</dbReference>